<dbReference type="NCBIfam" id="TIGR00199">
    <property type="entry name" value="PncC_domain"/>
    <property type="match status" value="1"/>
</dbReference>
<dbReference type="EMBL" id="JAUJEB010000001">
    <property type="protein sequence ID" value="MDN5211498.1"/>
    <property type="molecule type" value="Genomic_DNA"/>
</dbReference>
<dbReference type="Gene3D" id="3.90.950.20">
    <property type="entry name" value="CinA-like"/>
    <property type="match status" value="1"/>
</dbReference>
<dbReference type="InterPro" id="IPR008135">
    <property type="entry name" value="Competence-induced_CinA"/>
</dbReference>
<accession>A0ABT8L1F3</accession>
<feature type="domain" description="MoaB/Mog" evidence="2">
    <location>
        <begin position="7"/>
        <end position="174"/>
    </location>
</feature>
<name>A0ABT8L1F3_9BACT</name>
<dbReference type="NCBIfam" id="TIGR00200">
    <property type="entry name" value="cinA_nterm"/>
    <property type="match status" value="1"/>
</dbReference>
<dbReference type="SUPFAM" id="SSF53218">
    <property type="entry name" value="Molybdenum cofactor biosynthesis proteins"/>
    <property type="match status" value="1"/>
</dbReference>
<dbReference type="Gene3D" id="3.40.980.10">
    <property type="entry name" value="MoaB/Mog-like domain"/>
    <property type="match status" value="1"/>
</dbReference>
<keyword evidence="4" id="KW-1185">Reference proteome</keyword>
<dbReference type="SMART" id="SM00852">
    <property type="entry name" value="MoCF_biosynth"/>
    <property type="match status" value="1"/>
</dbReference>
<dbReference type="Pfam" id="PF00994">
    <property type="entry name" value="MoCF_biosynth"/>
    <property type="match status" value="1"/>
</dbReference>
<dbReference type="Pfam" id="PF02464">
    <property type="entry name" value="CinA"/>
    <property type="match status" value="1"/>
</dbReference>
<dbReference type="PANTHER" id="PTHR13939:SF0">
    <property type="entry name" value="NMN AMIDOHYDROLASE-LIKE PROTEIN YFAY"/>
    <property type="match status" value="1"/>
</dbReference>
<dbReference type="Proteomes" id="UP001172083">
    <property type="component" value="Unassembled WGS sequence"/>
</dbReference>
<dbReference type="InterPro" id="IPR001453">
    <property type="entry name" value="MoaB/Mog_dom"/>
</dbReference>
<dbReference type="HAMAP" id="MF_00226_B">
    <property type="entry name" value="CinA_B"/>
    <property type="match status" value="1"/>
</dbReference>
<gene>
    <name evidence="3" type="ORF">QQ020_05535</name>
</gene>
<organism evidence="3 4">
    <name type="scientific">Agaribacillus aureus</name>
    <dbReference type="NCBI Taxonomy" id="3051825"/>
    <lineage>
        <taxon>Bacteria</taxon>
        <taxon>Pseudomonadati</taxon>
        <taxon>Bacteroidota</taxon>
        <taxon>Cytophagia</taxon>
        <taxon>Cytophagales</taxon>
        <taxon>Splendidivirgaceae</taxon>
        <taxon>Agaribacillus</taxon>
    </lineage>
</organism>
<dbReference type="PANTHER" id="PTHR13939">
    <property type="entry name" value="NICOTINAMIDE-NUCLEOTIDE AMIDOHYDROLASE PNCC"/>
    <property type="match status" value="1"/>
</dbReference>
<evidence type="ECO:0000259" key="2">
    <source>
        <dbReference type="SMART" id="SM00852"/>
    </source>
</evidence>
<dbReference type="InterPro" id="IPR008136">
    <property type="entry name" value="CinA_C"/>
</dbReference>
<dbReference type="SUPFAM" id="SSF142433">
    <property type="entry name" value="CinA-like"/>
    <property type="match status" value="1"/>
</dbReference>
<dbReference type="InterPro" id="IPR041424">
    <property type="entry name" value="CinA_KH"/>
</dbReference>
<reference evidence="3" key="1">
    <citation type="submission" date="2023-06" db="EMBL/GenBank/DDBJ databases">
        <title>Genomic of Agaribacillus aureum.</title>
        <authorList>
            <person name="Wang G."/>
        </authorList>
    </citation>
    <scope>NUCLEOTIDE SEQUENCE</scope>
    <source>
        <strain evidence="3">BMA12</strain>
    </source>
</reference>
<sequence length="420" mass="46216">MSQVLAELISIGDELLYGQILDTNSQWISAELDKIGVKVVRKTTVGDVASEILTAFAEAEKRAEAILITGGLGPTNDDLTKPCLAEYFDSPISLHPTALKELTHLFESRGFTLTERNREQAELPDKCTMISNRLGSAPGMWFERDKKVFVSMPGVPHEMKEMMNSQVIPRIKEFYNTPTIAHKMIMTAGIGESWLADKIKDWENNLPSHLKLAYLPSLMKVRLRLTGMGSDKTKLEQEMAAEIAKLLPMIDKFVYGFDGETLESAIGRELVDRQLTLATAESCTGGHIAQTITSIAGSSRYFNGGLVPYQNEMKEQLLNVNAATLKKHGAVSEETVIEMANNVRQVFNADIGLSSSGIAGPGGGTKEKPVGLIWIAYADGHQTITKKLQLGDQRLINVQRTTTAALHLLWQSLTQKNGEK</sequence>
<dbReference type="InterPro" id="IPR036425">
    <property type="entry name" value="MoaB/Mog-like_dom_sf"/>
</dbReference>
<evidence type="ECO:0000313" key="3">
    <source>
        <dbReference type="EMBL" id="MDN5211498.1"/>
    </source>
</evidence>
<dbReference type="PIRSF" id="PIRSF006728">
    <property type="entry name" value="CinA"/>
    <property type="match status" value="1"/>
</dbReference>
<dbReference type="Pfam" id="PF18146">
    <property type="entry name" value="CinA_KH"/>
    <property type="match status" value="1"/>
</dbReference>
<evidence type="ECO:0000313" key="4">
    <source>
        <dbReference type="Proteomes" id="UP001172083"/>
    </source>
</evidence>
<comment type="similarity">
    <text evidence="1">Belongs to the CinA family.</text>
</comment>
<comment type="caution">
    <text evidence="3">The sequence shown here is derived from an EMBL/GenBank/DDBJ whole genome shotgun (WGS) entry which is preliminary data.</text>
</comment>
<dbReference type="NCBIfam" id="NF001813">
    <property type="entry name" value="PRK00549.1"/>
    <property type="match status" value="1"/>
</dbReference>
<dbReference type="InterPro" id="IPR036653">
    <property type="entry name" value="CinA-like_C"/>
</dbReference>
<evidence type="ECO:0000256" key="1">
    <source>
        <dbReference type="HAMAP-Rule" id="MF_00226"/>
    </source>
</evidence>
<dbReference type="NCBIfam" id="TIGR00177">
    <property type="entry name" value="molyb_syn"/>
    <property type="match status" value="1"/>
</dbReference>
<dbReference type="RefSeq" id="WP_346756831.1">
    <property type="nucleotide sequence ID" value="NZ_JAUJEB010000001.1"/>
</dbReference>
<proteinExistence type="inferred from homology"/>
<dbReference type="CDD" id="cd00885">
    <property type="entry name" value="cinA"/>
    <property type="match status" value="1"/>
</dbReference>
<protein>
    <recommendedName>
        <fullName evidence="1">CinA-like protein</fullName>
    </recommendedName>
</protein>
<dbReference type="InterPro" id="IPR050101">
    <property type="entry name" value="CinA"/>
</dbReference>